<evidence type="ECO:0000313" key="4">
    <source>
        <dbReference type="Proteomes" id="UP000664256"/>
    </source>
</evidence>
<organism evidence="3 4">
    <name type="scientific">Candidatus Enterococcus myersii</name>
    <dbReference type="NCBI Taxonomy" id="2815322"/>
    <lineage>
        <taxon>Bacteria</taxon>
        <taxon>Bacillati</taxon>
        <taxon>Bacillota</taxon>
        <taxon>Bacilli</taxon>
        <taxon>Lactobacillales</taxon>
        <taxon>Enterococcaceae</taxon>
        <taxon>Enterococcus</taxon>
    </lineage>
</organism>
<evidence type="ECO:0000313" key="3">
    <source>
        <dbReference type="EMBL" id="MBO0450410.1"/>
    </source>
</evidence>
<name>A0ABS3HAC5_9ENTE</name>
<dbReference type="CDD" id="cd00757">
    <property type="entry name" value="ThiF_MoeB_HesA_family"/>
    <property type="match status" value="1"/>
</dbReference>
<keyword evidence="1" id="KW-0812">Transmembrane</keyword>
<dbReference type="SUPFAM" id="SSF69572">
    <property type="entry name" value="Activating enzymes of the ubiquitin-like proteins"/>
    <property type="match status" value="1"/>
</dbReference>
<sequence length="338" mass="38325">MERYDRQIRVKKIGPCGQEKIAQVHVLIVGCGALGSYTAEQLLRMGIKKMTLLDFDYVELSNLQRQTLFTEADATNNVAKVEAAKNALSKIDSSAKIFAYKESFSDYILQEESCPDLILDCSDNYQVREEINNYCHYYKIPFVFAALAATSGQVMAINPVDAPCLGCALPQLDALIQKDCDLLGVITPLVPMISSYQVSLALKIITNPKEVIWDEMLYIDAWSYQLQNFKVKKQAHCKYCQKTELKNAPQNFMIKKMCGQNVFSTQIPAATFFLIDHFCQKQQLPLKKNPLAARFTWDDYEFTLFPNGRLHFYGFTSSKSIQPYLDNLVKGALIAHES</sequence>
<dbReference type="EMBL" id="JAFLVT010000018">
    <property type="protein sequence ID" value="MBO0450410.1"/>
    <property type="molecule type" value="Genomic_DNA"/>
</dbReference>
<keyword evidence="1" id="KW-1133">Transmembrane helix</keyword>
<feature type="transmembrane region" description="Helical" evidence="1">
    <location>
        <begin position="21"/>
        <end position="39"/>
    </location>
</feature>
<keyword evidence="4" id="KW-1185">Reference proteome</keyword>
<reference evidence="3 4" key="1">
    <citation type="submission" date="2021-03" db="EMBL/GenBank/DDBJ databases">
        <title>Enterococcal diversity collection.</title>
        <authorList>
            <person name="Gilmore M.S."/>
            <person name="Schwartzman J."/>
            <person name="Van Tyne D."/>
            <person name="Martin M."/>
            <person name="Earl A.M."/>
            <person name="Manson A.L."/>
            <person name="Straub T."/>
            <person name="Salamzade R."/>
            <person name="Saavedra J."/>
            <person name="Lebreton F."/>
            <person name="Prichula J."/>
            <person name="Schaufler K."/>
            <person name="Gaca A."/>
            <person name="Sgardioli B."/>
            <person name="Wagenaar J."/>
            <person name="Strong T."/>
        </authorList>
    </citation>
    <scope>NUCLEOTIDE SEQUENCE [LARGE SCALE GENOMIC DNA]</scope>
    <source>
        <strain evidence="3 4">MJM12</strain>
    </source>
</reference>
<protein>
    <submittedName>
        <fullName evidence="3">HesA/MoeB/ThiF family protein</fullName>
    </submittedName>
</protein>
<proteinExistence type="predicted"/>
<dbReference type="Pfam" id="PF00899">
    <property type="entry name" value="ThiF"/>
    <property type="match status" value="1"/>
</dbReference>
<gene>
    <name evidence="3" type="ORF">JZO76_12860</name>
</gene>
<dbReference type="PANTHER" id="PTHR10953:SF102">
    <property type="entry name" value="ADENYLYLTRANSFERASE AND SULFURTRANSFERASE MOCS3"/>
    <property type="match status" value="1"/>
</dbReference>
<keyword evidence="1" id="KW-0472">Membrane</keyword>
<comment type="caution">
    <text evidence="3">The sequence shown here is derived from an EMBL/GenBank/DDBJ whole genome shotgun (WGS) entry which is preliminary data.</text>
</comment>
<dbReference type="PANTHER" id="PTHR10953">
    <property type="entry name" value="UBIQUITIN-ACTIVATING ENZYME E1"/>
    <property type="match status" value="1"/>
</dbReference>
<dbReference type="RefSeq" id="WP_206905267.1">
    <property type="nucleotide sequence ID" value="NZ_JAFLVT010000018.1"/>
</dbReference>
<evidence type="ECO:0000256" key="1">
    <source>
        <dbReference type="SAM" id="Phobius"/>
    </source>
</evidence>
<dbReference type="InterPro" id="IPR035985">
    <property type="entry name" value="Ubiquitin-activating_enz"/>
</dbReference>
<dbReference type="InterPro" id="IPR000594">
    <property type="entry name" value="ThiF_NAD_FAD-bd"/>
</dbReference>
<dbReference type="InterPro" id="IPR045886">
    <property type="entry name" value="ThiF/MoeB/HesA"/>
</dbReference>
<feature type="domain" description="THIF-type NAD/FAD binding fold" evidence="2">
    <location>
        <begin position="4"/>
        <end position="237"/>
    </location>
</feature>
<dbReference type="PROSITE" id="PS51257">
    <property type="entry name" value="PROKAR_LIPOPROTEIN"/>
    <property type="match status" value="1"/>
</dbReference>
<evidence type="ECO:0000259" key="2">
    <source>
        <dbReference type="Pfam" id="PF00899"/>
    </source>
</evidence>
<accession>A0ABS3HAC5</accession>
<dbReference type="Proteomes" id="UP000664256">
    <property type="component" value="Unassembled WGS sequence"/>
</dbReference>
<dbReference type="Gene3D" id="3.40.50.720">
    <property type="entry name" value="NAD(P)-binding Rossmann-like Domain"/>
    <property type="match status" value="1"/>
</dbReference>